<dbReference type="FunFam" id="3.30.750.44:FF:000001">
    <property type="entry name" value="S41 family peptidase"/>
    <property type="match status" value="1"/>
</dbReference>
<dbReference type="InterPro" id="IPR002477">
    <property type="entry name" value="Peptidoglycan-bd-like"/>
</dbReference>
<dbReference type="GO" id="GO:0008236">
    <property type="term" value="F:serine-type peptidase activity"/>
    <property type="evidence" value="ECO:0007669"/>
    <property type="project" value="UniProtKB-KW"/>
</dbReference>
<name>A0A151A577_9STAP</name>
<dbReference type="Pfam" id="PF22694">
    <property type="entry name" value="CtpB_N-like"/>
    <property type="match status" value="1"/>
</dbReference>
<dbReference type="InterPro" id="IPR005151">
    <property type="entry name" value="Tail-specific_protease"/>
</dbReference>
<evidence type="ECO:0000256" key="9">
    <source>
        <dbReference type="RuleBase" id="RU004404"/>
    </source>
</evidence>
<dbReference type="EMBL" id="LUGM01000002">
    <property type="protein sequence ID" value="KYH14512.1"/>
    <property type="molecule type" value="Genomic_DNA"/>
</dbReference>
<keyword evidence="8 10" id="KW-1133">Transmembrane helix</keyword>
<evidence type="ECO:0000256" key="8">
    <source>
        <dbReference type="ARBA" id="ARBA00022989"/>
    </source>
</evidence>
<dbReference type="SUPFAM" id="SSF52096">
    <property type="entry name" value="ClpP/crotonase"/>
    <property type="match status" value="1"/>
</dbReference>
<accession>A0A151A577</accession>
<evidence type="ECO:0000256" key="4">
    <source>
        <dbReference type="ARBA" id="ARBA00022670"/>
    </source>
</evidence>
<keyword evidence="4 9" id="KW-0645">Protease</keyword>
<feature type="transmembrane region" description="Helical" evidence="10">
    <location>
        <begin position="25"/>
        <end position="51"/>
    </location>
</feature>
<comment type="similarity">
    <text evidence="2 9">Belongs to the peptidase S41A family.</text>
</comment>
<evidence type="ECO:0000259" key="11">
    <source>
        <dbReference type="PROSITE" id="PS50106"/>
    </source>
</evidence>
<dbReference type="PANTHER" id="PTHR32060:SF30">
    <property type="entry name" value="CARBOXY-TERMINAL PROCESSING PROTEASE CTPA"/>
    <property type="match status" value="1"/>
</dbReference>
<dbReference type="SMART" id="SM00245">
    <property type="entry name" value="TSPc"/>
    <property type="match status" value="1"/>
</dbReference>
<evidence type="ECO:0000256" key="5">
    <source>
        <dbReference type="ARBA" id="ARBA00022692"/>
    </source>
</evidence>
<evidence type="ECO:0000256" key="6">
    <source>
        <dbReference type="ARBA" id="ARBA00022801"/>
    </source>
</evidence>
<dbReference type="GO" id="GO:0005886">
    <property type="term" value="C:plasma membrane"/>
    <property type="evidence" value="ECO:0007669"/>
    <property type="project" value="UniProtKB-SubCell"/>
</dbReference>
<dbReference type="Gene3D" id="1.10.101.10">
    <property type="entry name" value="PGBD-like superfamily/PGBD"/>
    <property type="match status" value="1"/>
</dbReference>
<reference evidence="12 13" key="1">
    <citation type="submission" date="2016-02" db="EMBL/GenBank/DDBJ databases">
        <title>Draft genome sequence of hydrocarbon degrading Staphylococcus saprophyticus Strain CNV2, isolated from crude-oil contaminated soil from Noonmati Oil Refinery, Guwahati, Assam, India.</title>
        <authorList>
            <person name="Mukherjee A."/>
            <person name="Chettri B."/>
            <person name="Langpoklakpam J."/>
            <person name="Singh A.K."/>
            <person name="Chattopadhyay D.J."/>
        </authorList>
    </citation>
    <scope>NUCLEOTIDE SEQUENCE [LARGE SCALE GENOMIC DNA]</scope>
    <source>
        <strain evidence="12 13">CNV2</strain>
    </source>
</reference>
<dbReference type="GO" id="GO:0007165">
    <property type="term" value="P:signal transduction"/>
    <property type="evidence" value="ECO:0007669"/>
    <property type="project" value="TreeGrafter"/>
</dbReference>
<dbReference type="CDD" id="cd06782">
    <property type="entry name" value="cpPDZ_CPP-like"/>
    <property type="match status" value="1"/>
</dbReference>
<evidence type="ECO:0000256" key="3">
    <source>
        <dbReference type="ARBA" id="ARBA00022029"/>
    </source>
</evidence>
<dbReference type="NCBIfam" id="TIGR00225">
    <property type="entry name" value="prc"/>
    <property type="match status" value="1"/>
</dbReference>
<dbReference type="Gene3D" id="2.30.42.10">
    <property type="match status" value="1"/>
</dbReference>
<keyword evidence="7 9" id="KW-0720">Serine protease</keyword>
<dbReference type="Pfam" id="PF03572">
    <property type="entry name" value="Peptidase_S41"/>
    <property type="match status" value="1"/>
</dbReference>
<dbReference type="Pfam" id="PF01471">
    <property type="entry name" value="PG_binding_1"/>
    <property type="match status" value="1"/>
</dbReference>
<proteinExistence type="inferred from homology"/>
<dbReference type="PANTHER" id="PTHR32060">
    <property type="entry name" value="TAIL-SPECIFIC PROTEASE"/>
    <property type="match status" value="1"/>
</dbReference>
<dbReference type="Pfam" id="PF13180">
    <property type="entry name" value="PDZ_2"/>
    <property type="match status" value="1"/>
</dbReference>
<evidence type="ECO:0000256" key="2">
    <source>
        <dbReference type="ARBA" id="ARBA00009179"/>
    </source>
</evidence>
<dbReference type="InterPro" id="IPR004447">
    <property type="entry name" value="Peptidase_S41A"/>
</dbReference>
<dbReference type="Gene3D" id="3.30.750.44">
    <property type="match status" value="1"/>
</dbReference>
<protein>
    <recommendedName>
        <fullName evidence="3">Probable CtpA-like serine protease</fullName>
    </recommendedName>
</protein>
<keyword evidence="10" id="KW-0472">Membrane</keyword>
<evidence type="ECO:0000256" key="10">
    <source>
        <dbReference type="SAM" id="Phobius"/>
    </source>
</evidence>
<evidence type="ECO:0000313" key="12">
    <source>
        <dbReference type="EMBL" id="KYH14512.1"/>
    </source>
</evidence>
<dbReference type="Proteomes" id="UP000075418">
    <property type="component" value="Unassembled WGS sequence"/>
</dbReference>
<dbReference type="InterPro" id="IPR055210">
    <property type="entry name" value="CtpA/B_N"/>
</dbReference>
<dbReference type="InterPro" id="IPR036365">
    <property type="entry name" value="PGBD-like_sf"/>
</dbReference>
<dbReference type="RefSeq" id="WP_061854684.1">
    <property type="nucleotide sequence ID" value="NZ_LUGM01000002.1"/>
</dbReference>
<evidence type="ECO:0000256" key="7">
    <source>
        <dbReference type="ARBA" id="ARBA00022825"/>
    </source>
</evidence>
<evidence type="ECO:0000313" key="13">
    <source>
        <dbReference type="Proteomes" id="UP000075418"/>
    </source>
</evidence>
<feature type="domain" description="PDZ" evidence="11">
    <location>
        <begin position="110"/>
        <end position="192"/>
    </location>
</feature>
<dbReference type="GO" id="GO:0006508">
    <property type="term" value="P:proteolysis"/>
    <property type="evidence" value="ECO:0007669"/>
    <property type="project" value="UniProtKB-KW"/>
</dbReference>
<dbReference type="FunFam" id="2.30.42.10:FF:000063">
    <property type="entry name" value="Peptidase, S41 family"/>
    <property type="match status" value="1"/>
</dbReference>
<dbReference type="GO" id="GO:0030288">
    <property type="term" value="C:outer membrane-bounded periplasmic space"/>
    <property type="evidence" value="ECO:0007669"/>
    <property type="project" value="TreeGrafter"/>
</dbReference>
<dbReference type="InterPro" id="IPR036034">
    <property type="entry name" value="PDZ_sf"/>
</dbReference>
<comment type="caution">
    <text evidence="12">The sequence shown here is derived from an EMBL/GenBank/DDBJ whole genome shotgun (WGS) entry which is preliminary data.</text>
</comment>
<gene>
    <name evidence="12" type="ORF">A0131_06955</name>
</gene>
<dbReference type="SUPFAM" id="SSF47090">
    <property type="entry name" value="PGBD-like"/>
    <property type="match status" value="1"/>
</dbReference>
<dbReference type="InterPro" id="IPR036366">
    <property type="entry name" value="PGBDSf"/>
</dbReference>
<dbReference type="InterPro" id="IPR001478">
    <property type="entry name" value="PDZ"/>
</dbReference>
<keyword evidence="5 10" id="KW-0812">Transmembrane</keyword>
<evidence type="ECO:0000256" key="1">
    <source>
        <dbReference type="ARBA" id="ARBA00004162"/>
    </source>
</evidence>
<keyword evidence="6 9" id="KW-0378">Hydrolase</keyword>
<dbReference type="CDD" id="cd07560">
    <property type="entry name" value="Peptidase_S41_CPP"/>
    <property type="match status" value="1"/>
</dbReference>
<comment type="subcellular location">
    <subcellularLocation>
        <location evidence="1">Cell membrane</location>
        <topology evidence="1">Single-pass membrane protein</topology>
    </subcellularLocation>
</comment>
<dbReference type="GO" id="GO:0004175">
    <property type="term" value="F:endopeptidase activity"/>
    <property type="evidence" value="ECO:0007669"/>
    <property type="project" value="TreeGrafter"/>
</dbReference>
<dbReference type="SUPFAM" id="SSF50156">
    <property type="entry name" value="PDZ domain-like"/>
    <property type="match status" value="1"/>
</dbReference>
<sequence>MTENNEEQQSAKQQKKKVNFKLSSFILMLIGIVVLTVVITVFATIAISHWASGLNSEQRASVKKIEQAYKTLDKEYYKPTDSKKLSDAAIKGMVSKLHDPYSEYMTKEQTKSFNEDVSGDFVGIGAEMQKKHNTIQITSPMKDSPAEKAGIKPKDVVTKVDGKSVEGKPLEDVVKKVRGKKGTTVTLTVERNGQSHDISIKRDTIHVKSVEYNKHGNVGVFTINKFQSGTAAELKSQIIKAHKHGVKNIVLDLRNNPGGLLNEAVKMANIFIDKNKTVVSLEKGKHTESIKAPNDALKEAKDMHVAILVNKGSASSSEVFTGAMKDYHKAKVYGTTTFGKGIVQTTKEFKDGSLLKYTELKWLTPHKHYIHGKGIKPNVEIKEPAYQSLTVIPNNTTYQLNDDNKNVKSIKIGLQALGYNIDNKSTKFDSELQQAVKSFQEKNNLSTTGKFDKLTNDKFTQQLVQKANKDDSVLDKVIKQLK</sequence>
<dbReference type="AlphaFoldDB" id="A0A151A577"/>
<organism evidence="12 13">
    <name type="scientific">Staphylococcus kloosii</name>
    <dbReference type="NCBI Taxonomy" id="29384"/>
    <lineage>
        <taxon>Bacteria</taxon>
        <taxon>Bacillati</taxon>
        <taxon>Bacillota</taxon>
        <taxon>Bacilli</taxon>
        <taxon>Bacillales</taxon>
        <taxon>Staphylococcaceae</taxon>
        <taxon>Staphylococcus</taxon>
    </lineage>
</organism>
<dbReference type="InterPro" id="IPR029045">
    <property type="entry name" value="ClpP/crotonase-like_dom_sf"/>
</dbReference>
<dbReference type="SMART" id="SM00228">
    <property type="entry name" value="PDZ"/>
    <property type="match status" value="1"/>
</dbReference>
<dbReference type="PROSITE" id="PS50106">
    <property type="entry name" value="PDZ"/>
    <property type="match status" value="1"/>
</dbReference>
<dbReference type="Gene3D" id="3.90.226.10">
    <property type="entry name" value="2-enoyl-CoA Hydratase, Chain A, domain 1"/>
    <property type="match status" value="1"/>
</dbReference>